<proteinExistence type="predicted"/>
<sequence length="145" mass="16640">MKPLTQETPNPKSLRPAPHTWLGRLWNTWGFDTPEQRRVSNQALDAELHEARLRRLAQNGGLDPDNPDDYMTIQIRRHHQEEQAKLRAKTIRQLARDILAAQVPSHSRHELHSPRDVSDAIAQATQIYDLTYAARVEPVRTASQS</sequence>
<reference evidence="1" key="1">
    <citation type="journal article" date="2024" name="J. Gen. Virol.">
        <title>Novel phages of Pseudomonas syringae unveil numerous potential auxiliary metabolic genes.</title>
        <authorList>
            <person name="Feltin C."/>
            <person name="Garneau J.R."/>
            <person name="Morris C.E."/>
            <person name="Berard A."/>
            <person name="Torres-Barcelo C."/>
        </authorList>
    </citation>
    <scope>NUCLEOTIDE SEQUENCE</scope>
</reference>
<protein>
    <submittedName>
        <fullName evidence="1">Uncharacterized protein</fullName>
    </submittedName>
</protein>
<accession>A0AAU6W0H0</accession>
<organism evidence="1">
    <name type="scientific">Pseudomonas phage Nican01</name>
    <dbReference type="NCBI Taxonomy" id="3138540"/>
    <lineage>
        <taxon>Viruses</taxon>
        <taxon>Duplodnaviria</taxon>
        <taxon>Heunggongvirae</taxon>
        <taxon>Uroviricota</taxon>
        <taxon>Caudoviricetes</taxon>
        <taxon>Nickievirus</taxon>
    </lineage>
</organism>
<gene>
    <name evidence="1" type="ORF">Nican01_00138</name>
</gene>
<name>A0AAU6W0H0_9CAUD</name>
<evidence type="ECO:0000313" key="1">
    <source>
        <dbReference type="EMBL" id="XAI70151.1"/>
    </source>
</evidence>
<dbReference type="EMBL" id="PP179318">
    <property type="protein sequence ID" value="XAI70151.1"/>
    <property type="molecule type" value="Genomic_DNA"/>
</dbReference>